<keyword evidence="2" id="KW-1185">Reference proteome</keyword>
<dbReference type="Proteomes" id="UP000269001">
    <property type="component" value="Unassembled WGS sequence"/>
</dbReference>
<name>A0A3A8EJ64_9GAMM</name>
<gene>
    <name evidence="1" type="ORF">D7V21_07315</name>
</gene>
<dbReference type="InterPro" id="IPR036770">
    <property type="entry name" value="Ankyrin_rpt-contain_sf"/>
</dbReference>
<sequence length="178" mass="20144">MLTAQQQAFVQAIEELDLEQVKRLLASGLDPNFIDPEKGPPISVLSDGLFKWWEMICEAYEANQPLSEDEKQQALKVHLDILDALIKAKANLHLWDSEELYGPLWDAASSACVPVVQRLLDEKVDPNTRDDEGLTILSSVSDLFFDCEFDQINWAEALPEEKQTLELLRSRGAKMSKE</sequence>
<accession>A0A3A8EJ64</accession>
<proteinExistence type="predicted"/>
<evidence type="ECO:0000313" key="2">
    <source>
        <dbReference type="Proteomes" id="UP000269001"/>
    </source>
</evidence>
<comment type="caution">
    <text evidence="1">The sequence shown here is derived from an EMBL/GenBank/DDBJ whole genome shotgun (WGS) entry which is preliminary data.</text>
</comment>
<reference evidence="1 2" key="1">
    <citation type="submission" date="2018-09" db="EMBL/GenBank/DDBJ databases">
        <title>The draft genome of Acinetobacter spp. strains.</title>
        <authorList>
            <person name="Qin J."/>
            <person name="Feng Y."/>
            <person name="Zong Z."/>
        </authorList>
    </citation>
    <scope>NUCLEOTIDE SEQUENCE [LARGE SCALE GENOMIC DNA]</scope>
    <source>
        <strain evidence="1 2">WCHAc060096</strain>
    </source>
</reference>
<organism evidence="1 2">
    <name type="scientific">Acinetobacter guerrae</name>
    <dbReference type="NCBI Taxonomy" id="1843371"/>
    <lineage>
        <taxon>Bacteria</taxon>
        <taxon>Pseudomonadati</taxon>
        <taxon>Pseudomonadota</taxon>
        <taxon>Gammaproteobacteria</taxon>
        <taxon>Moraxellales</taxon>
        <taxon>Moraxellaceae</taxon>
        <taxon>Acinetobacter</taxon>
    </lineage>
</organism>
<dbReference type="SUPFAM" id="SSF48403">
    <property type="entry name" value="Ankyrin repeat"/>
    <property type="match status" value="1"/>
</dbReference>
<evidence type="ECO:0000313" key="1">
    <source>
        <dbReference type="EMBL" id="RKG34199.1"/>
    </source>
</evidence>
<protein>
    <submittedName>
        <fullName evidence="1">Ankyrin repeat domain-containing protein</fullName>
    </submittedName>
</protein>
<dbReference type="EMBL" id="RAXU01000007">
    <property type="protein sequence ID" value="RKG34199.1"/>
    <property type="molecule type" value="Genomic_DNA"/>
</dbReference>
<dbReference type="Gene3D" id="1.25.40.20">
    <property type="entry name" value="Ankyrin repeat-containing domain"/>
    <property type="match status" value="1"/>
</dbReference>
<dbReference type="RefSeq" id="WP_120369859.1">
    <property type="nucleotide sequence ID" value="NZ_BKYM01000001.1"/>
</dbReference>
<dbReference type="AlphaFoldDB" id="A0A3A8EJ64"/>
<dbReference type="OrthoDB" id="6708156at2"/>